<dbReference type="EMBL" id="UGHD01000002">
    <property type="protein sequence ID" value="STO56882.1"/>
    <property type="molecule type" value="Genomic_DNA"/>
</dbReference>
<evidence type="ECO:0000313" key="2">
    <source>
        <dbReference type="EMBL" id="STO56882.1"/>
    </source>
</evidence>
<sequence>MRKLLIVGAGQLGSRHLQGALVAQESLYIVVVDPAQESLIIADERSKQVKWGNKNSRIRYSTKLPESENFDVCIIATAAQVRADVTKALLITNNNSVKHIIFEKVLFQKVEHYSEIQALLQECKAQGWVNCPRRIFPTYQELKHHLDTSQPIRMTVTGNAWGMACNSVHFIDLFSYLVDRADLDVIKVAFDSEIIESKRIGFYEITGEIEFAIGNNTLRIESGKTLIPSLQVTIENGHIHHIINEVQGTWLYNNGAVSTQHSYTPLFQSQLTGANISELLVSNQCQLTPFAESCSLHTPFIKVVLEHLSKTLNVHLNACPIT</sequence>
<dbReference type="PANTHER" id="PTHR43377">
    <property type="entry name" value="BILIVERDIN REDUCTASE A"/>
    <property type="match status" value="1"/>
</dbReference>
<dbReference type="InterPro" id="IPR051450">
    <property type="entry name" value="Gfo/Idh/MocA_Oxidoreductases"/>
</dbReference>
<dbReference type="InterPro" id="IPR000683">
    <property type="entry name" value="Gfo/Idh/MocA-like_OxRdtase_N"/>
</dbReference>
<gene>
    <name evidence="2" type="ORF">NCTC11645_01257</name>
</gene>
<evidence type="ECO:0000313" key="3">
    <source>
        <dbReference type="Proteomes" id="UP000254512"/>
    </source>
</evidence>
<proteinExistence type="predicted"/>
<name>A0A377HMF3_GRIHO</name>
<feature type="domain" description="Gfo/Idh/MocA-like oxidoreductase N-terminal" evidence="1">
    <location>
        <begin position="3"/>
        <end position="129"/>
    </location>
</feature>
<dbReference type="RefSeq" id="WP_114994924.1">
    <property type="nucleotide sequence ID" value="NZ_CABMOB010000001.1"/>
</dbReference>
<organism evidence="2 3">
    <name type="scientific">Grimontia hollisae</name>
    <name type="common">Vibrio hollisae</name>
    <dbReference type="NCBI Taxonomy" id="673"/>
    <lineage>
        <taxon>Bacteria</taxon>
        <taxon>Pseudomonadati</taxon>
        <taxon>Pseudomonadota</taxon>
        <taxon>Gammaproteobacteria</taxon>
        <taxon>Vibrionales</taxon>
        <taxon>Vibrionaceae</taxon>
        <taxon>Grimontia</taxon>
    </lineage>
</organism>
<accession>A0A377HMF3</accession>
<evidence type="ECO:0000259" key="1">
    <source>
        <dbReference type="Pfam" id="PF01408"/>
    </source>
</evidence>
<dbReference type="SUPFAM" id="SSF51735">
    <property type="entry name" value="NAD(P)-binding Rossmann-fold domains"/>
    <property type="match status" value="1"/>
</dbReference>
<protein>
    <submittedName>
        <fullName evidence="2">Oxidoreductase family, NAD-binding Rossmann fold</fullName>
    </submittedName>
</protein>
<dbReference type="InterPro" id="IPR036291">
    <property type="entry name" value="NAD(P)-bd_dom_sf"/>
</dbReference>
<dbReference type="PANTHER" id="PTHR43377:SF1">
    <property type="entry name" value="BILIVERDIN REDUCTASE A"/>
    <property type="match status" value="1"/>
</dbReference>
<dbReference type="Proteomes" id="UP000254512">
    <property type="component" value="Unassembled WGS sequence"/>
</dbReference>
<dbReference type="GO" id="GO:0000166">
    <property type="term" value="F:nucleotide binding"/>
    <property type="evidence" value="ECO:0007669"/>
    <property type="project" value="InterPro"/>
</dbReference>
<dbReference type="Gene3D" id="3.40.50.720">
    <property type="entry name" value="NAD(P)-binding Rossmann-like Domain"/>
    <property type="match status" value="1"/>
</dbReference>
<dbReference type="AlphaFoldDB" id="A0A377HMF3"/>
<dbReference type="Pfam" id="PF01408">
    <property type="entry name" value="GFO_IDH_MocA"/>
    <property type="match status" value="1"/>
</dbReference>
<reference evidence="2 3" key="1">
    <citation type="submission" date="2018-06" db="EMBL/GenBank/DDBJ databases">
        <authorList>
            <consortium name="Pathogen Informatics"/>
            <person name="Doyle S."/>
        </authorList>
    </citation>
    <scope>NUCLEOTIDE SEQUENCE [LARGE SCALE GENOMIC DNA]</scope>
    <source>
        <strain evidence="2 3">NCTC11645</strain>
    </source>
</reference>